<keyword evidence="11 19" id="KW-0460">Magnesium</keyword>
<evidence type="ECO:0000256" key="12">
    <source>
        <dbReference type="ARBA" id="ARBA00022989"/>
    </source>
</evidence>
<dbReference type="EC" id="2.7.8.26" evidence="5 19"/>
<evidence type="ECO:0000256" key="17">
    <source>
        <dbReference type="ARBA" id="ARBA00048623"/>
    </source>
</evidence>
<proteinExistence type="inferred from homology"/>
<dbReference type="PANTHER" id="PTHR34148:SF1">
    <property type="entry name" value="ADENOSYLCOBINAMIDE-GDP RIBAZOLETRANSFERASE"/>
    <property type="match status" value="1"/>
</dbReference>
<evidence type="ECO:0000256" key="14">
    <source>
        <dbReference type="ARBA" id="ARBA00025228"/>
    </source>
</evidence>
<dbReference type="eggNOG" id="COG0368">
    <property type="taxonomic scope" value="Bacteria"/>
</dbReference>
<keyword evidence="19" id="KW-0997">Cell inner membrane</keyword>
<dbReference type="InterPro" id="IPR003805">
    <property type="entry name" value="CobS"/>
</dbReference>
<reference evidence="20 21" key="1">
    <citation type="journal article" date="2014" name="Genome Announc.">
        <title>Complete genome sequence of Magnetospirillum gryphiswaldense MSR-1.</title>
        <authorList>
            <person name="Wang X."/>
            <person name="Wang Q."/>
            <person name="Zhang W."/>
            <person name="Wang Y."/>
            <person name="Li L."/>
            <person name="Wen T."/>
            <person name="Zhang T."/>
            <person name="Zhang Y."/>
            <person name="Xu J."/>
            <person name="Hu J."/>
            <person name="Li S."/>
            <person name="Liu L."/>
            <person name="Liu J."/>
            <person name="Jiang W."/>
            <person name="Tian J."/>
            <person name="Li Y."/>
            <person name="Schuler D."/>
            <person name="Wang L."/>
            <person name="Li J."/>
        </authorList>
    </citation>
    <scope>NUCLEOTIDE SEQUENCE [LARGE SCALE GENOMIC DNA]</scope>
    <source>
        <strain evidence="21">DSM 6361 / JCM 21280 / NBRC 15271 / MSR-1</strain>
    </source>
</reference>
<evidence type="ECO:0000256" key="2">
    <source>
        <dbReference type="ARBA" id="ARBA00004651"/>
    </source>
</evidence>
<dbReference type="EMBL" id="HG794546">
    <property type="protein sequence ID" value="CDL00728.1"/>
    <property type="molecule type" value="Genomic_DNA"/>
</dbReference>
<comment type="pathway">
    <text evidence="3 19">Cofactor biosynthesis; adenosylcobalamin biosynthesis; adenosylcobalamin from cob(II)yrinate a,c-diamide: step 7/7.</text>
</comment>
<comment type="function">
    <text evidence="14 19">Joins adenosylcobinamide-GDP and alpha-ribazole to generate adenosylcobalamin (Ado-cobalamin). Also synthesizes adenosylcobalamin 5'-phosphate from adenosylcobinamide-GDP and alpha-ribazole 5'-phosphate.</text>
</comment>
<keyword evidence="13 19" id="KW-0472">Membrane</keyword>
<dbReference type="Pfam" id="PF02654">
    <property type="entry name" value="CobS"/>
    <property type="match status" value="1"/>
</dbReference>
<dbReference type="GO" id="GO:0009236">
    <property type="term" value="P:cobalamin biosynthetic process"/>
    <property type="evidence" value="ECO:0007669"/>
    <property type="project" value="UniProtKB-UniRule"/>
</dbReference>
<evidence type="ECO:0000256" key="9">
    <source>
        <dbReference type="ARBA" id="ARBA00022679"/>
    </source>
</evidence>
<organism evidence="20 21">
    <name type="scientific">Magnetospirillum gryphiswaldense (strain DSM 6361 / JCM 21280 / NBRC 15271 / MSR-1)</name>
    <dbReference type="NCBI Taxonomy" id="431944"/>
    <lineage>
        <taxon>Bacteria</taxon>
        <taxon>Pseudomonadati</taxon>
        <taxon>Pseudomonadota</taxon>
        <taxon>Alphaproteobacteria</taxon>
        <taxon>Rhodospirillales</taxon>
        <taxon>Rhodospirillaceae</taxon>
        <taxon>Magnetospirillum</taxon>
    </lineage>
</organism>
<dbReference type="NCBIfam" id="TIGR00317">
    <property type="entry name" value="cobS"/>
    <property type="match status" value="1"/>
</dbReference>
<feature type="transmembrane region" description="Helical" evidence="19">
    <location>
        <begin position="75"/>
        <end position="93"/>
    </location>
</feature>
<evidence type="ECO:0000256" key="1">
    <source>
        <dbReference type="ARBA" id="ARBA00001946"/>
    </source>
</evidence>
<dbReference type="KEGG" id="mgy:MGMSRv2__3513"/>
<evidence type="ECO:0000256" key="5">
    <source>
        <dbReference type="ARBA" id="ARBA00013200"/>
    </source>
</evidence>
<keyword evidence="12 19" id="KW-1133">Transmembrane helix</keyword>
<feature type="transmembrane region" description="Helical" evidence="19">
    <location>
        <begin position="50"/>
        <end position="69"/>
    </location>
</feature>
<protein>
    <recommendedName>
        <fullName evidence="6 19">Adenosylcobinamide-GDP ribazoletransferase</fullName>
        <ecNumber evidence="5 19">2.7.8.26</ecNumber>
    </recommendedName>
    <alternativeName>
        <fullName evidence="16 19">Cobalamin synthase</fullName>
    </alternativeName>
    <alternativeName>
        <fullName evidence="15 19">Cobalamin-5'-phosphate synthase</fullName>
    </alternativeName>
</protein>
<dbReference type="HAMAP" id="MF_00719">
    <property type="entry name" value="CobS"/>
    <property type="match status" value="1"/>
</dbReference>
<comment type="similarity">
    <text evidence="4 19">Belongs to the CobS family.</text>
</comment>
<evidence type="ECO:0000256" key="6">
    <source>
        <dbReference type="ARBA" id="ARBA00015850"/>
    </source>
</evidence>
<dbReference type="PANTHER" id="PTHR34148">
    <property type="entry name" value="ADENOSYLCOBINAMIDE-GDP RIBAZOLETRANSFERASE"/>
    <property type="match status" value="1"/>
</dbReference>
<evidence type="ECO:0000256" key="3">
    <source>
        <dbReference type="ARBA" id="ARBA00004663"/>
    </source>
</evidence>
<gene>
    <name evidence="19 20" type="primary">cobS</name>
    <name evidence="20" type="ordered locus">MGMSRv2__3513</name>
</gene>
<feature type="transmembrane region" description="Helical" evidence="19">
    <location>
        <begin position="212"/>
        <end position="230"/>
    </location>
</feature>
<dbReference type="GO" id="GO:0008818">
    <property type="term" value="F:cobalamin 5'-phosphate synthase activity"/>
    <property type="evidence" value="ECO:0007669"/>
    <property type="project" value="UniProtKB-UniRule"/>
</dbReference>
<keyword evidence="21" id="KW-1185">Reference proteome</keyword>
<comment type="cofactor">
    <cofactor evidence="1 19">
        <name>Mg(2+)</name>
        <dbReference type="ChEBI" id="CHEBI:18420"/>
    </cofactor>
</comment>
<evidence type="ECO:0000256" key="18">
    <source>
        <dbReference type="ARBA" id="ARBA00049504"/>
    </source>
</evidence>
<feature type="transmembrane region" description="Helical" evidence="19">
    <location>
        <begin position="185"/>
        <end position="206"/>
    </location>
</feature>
<name>V6F878_MAGGM</name>
<comment type="catalytic activity">
    <reaction evidence="18 19">
        <text>alpha-ribazole 5'-phosphate + adenosylcob(III)inamide-GDP = adenosylcob(III)alamin 5'-phosphate + GMP + H(+)</text>
        <dbReference type="Rhea" id="RHEA:23560"/>
        <dbReference type="ChEBI" id="CHEBI:15378"/>
        <dbReference type="ChEBI" id="CHEBI:57918"/>
        <dbReference type="ChEBI" id="CHEBI:58115"/>
        <dbReference type="ChEBI" id="CHEBI:60487"/>
        <dbReference type="ChEBI" id="CHEBI:60493"/>
        <dbReference type="EC" id="2.7.8.26"/>
    </reaction>
</comment>
<evidence type="ECO:0000256" key="19">
    <source>
        <dbReference type="HAMAP-Rule" id="MF_00719"/>
    </source>
</evidence>
<keyword evidence="10 19" id="KW-0812">Transmembrane</keyword>
<evidence type="ECO:0000256" key="13">
    <source>
        <dbReference type="ARBA" id="ARBA00023136"/>
    </source>
</evidence>
<dbReference type="Proteomes" id="UP000018922">
    <property type="component" value="Chromosome I"/>
</dbReference>
<sequence>MNEVTDPTHPVAGWRGVVADAHLALAFLTRLPLPDTGAYVPGALARSMRLFPLAGAVIGLIGGAVFVVGHTLLPPLLAALLALLATLMVTGALHEDGLADTADGLGARGGREKRLEVMRDSRSGAYGVAALVFSVALRATALAAAPTALAGLGAMIAAAALSRATVPAIMQILPPARADGLGAGAGLPHAGIAATALVLGSIIAAIATGLGAAPAIVAALVGAGLIAWLARRCFGGFTGDILGAAQQLAEIAIFIALAGYWS</sequence>
<accession>V6F878</accession>
<evidence type="ECO:0000256" key="15">
    <source>
        <dbReference type="ARBA" id="ARBA00032605"/>
    </source>
</evidence>
<keyword evidence="9 19" id="KW-0808">Transferase</keyword>
<dbReference type="STRING" id="1430440.MGMSRv2__3513"/>
<evidence type="ECO:0000256" key="10">
    <source>
        <dbReference type="ARBA" id="ARBA00022692"/>
    </source>
</evidence>
<dbReference type="AlphaFoldDB" id="V6F878"/>
<evidence type="ECO:0000256" key="8">
    <source>
        <dbReference type="ARBA" id="ARBA00022573"/>
    </source>
</evidence>
<keyword evidence="8 19" id="KW-0169">Cobalamin biosynthesis</keyword>
<dbReference type="HOGENOM" id="CLU_057426_1_0_5"/>
<dbReference type="UniPathway" id="UPA00148">
    <property type="reaction ID" value="UER00238"/>
</dbReference>
<evidence type="ECO:0000256" key="4">
    <source>
        <dbReference type="ARBA" id="ARBA00010561"/>
    </source>
</evidence>
<keyword evidence="7 19" id="KW-1003">Cell membrane</keyword>
<evidence type="ECO:0000313" key="21">
    <source>
        <dbReference type="Proteomes" id="UP000018922"/>
    </source>
</evidence>
<evidence type="ECO:0000313" key="20">
    <source>
        <dbReference type="EMBL" id="CDL00728.1"/>
    </source>
</evidence>
<dbReference type="GO" id="GO:0051073">
    <property type="term" value="F:adenosylcobinamide-GDP ribazoletransferase activity"/>
    <property type="evidence" value="ECO:0007669"/>
    <property type="project" value="UniProtKB-UniRule"/>
</dbReference>
<evidence type="ECO:0000256" key="7">
    <source>
        <dbReference type="ARBA" id="ARBA00022475"/>
    </source>
</evidence>
<dbReference type="GO" id="GO:0005886">
    <property type="term" value="C:plasma membrane"/>
    <property type="evidence" value="ECO:0007669"/>
    <property type="project" value="UniProtKB-SubCell"/>
</dbReference>
<evidence type="ECO:0000256" key="11">
    <source>
        <dbReference type="ARBA" id="ARBA00022842"/>
    </source>
</evidence>
<comment type="catalytic activity">
    <reaction evidence="17 19">
        <text>alpha-ribazole + adenosylcob(III)inamide-GDP = adenosylcob(III)alamin + GMP + H(+)</text>
        <dbReference type="Rhea" id="RHEA:16049"/>
        <dbReference type="ChEBI" id="CHEBI:10329"/>
        <dbReference type="ChEBI" id="CHEBI:15378"/>
        <dbReference type="ChEBI" id="CHEBI:18408"/>
        <dbReference type="ChEBI" id="CHEBI:58115"/>
        <dbReference type="ChEBI" id="CHEBI:60487"/>
        <dbReference type="EC" id="2.7.8.26"/>
    </reaction>
</comment>
<evidence type="ECO:0000256" key="16">
    <source>
        <dbReference type="ARBA" id="ARBA00032853"/>
    </source>
</evidence>
<comment type="subcellular location">
    <subcellularLocation>
        <location evidence="19">Cell inner membrane</location>
        <topology evidence="19">Multi-pass membrane protein</topology>
    </subcellularLocation>
    <subcellularLocation>
        <location evidence="2">Cell membrane</location>
        <topology evidence="2">Multi-pass membrane protein</topology>
    </subcellularLocation>
</comment>